<protein>
    <submittedName>
        <fullName evidence="1">Enoyl-CoA hydratase-related protein</fullName>
    </submittedName>
</protein>
<dbReference type="PANTHER" id="PTHR11941">
    <property type="entry name" value="ENOYL-COA HYDRATASE-RELATED"/>
    <property type="match status" value="1"/>
</dbReference>
<dbReference type="CDD" id="cd06558">
    <property type="entry name" value="crotonase-like"/>
    <property type="match status" value="1"/>
</dbReference>
<name>A0ABT4SYA8_9ACTN</name>
<dbReference type="Proteomes" id="UP001212498">
    <property type="component" value="Unassembled WGS sequence"/>
</dbReference>
<evidence type="ECO:0000313" key="2">
    <source>
        <dbReference type="Proteomes" id="UP001212498"/>
    </source>
</evidence>
<organism evidence="1 2">
    <name type="scientific">Nonomuraea ferruginea</name>
    <dbReference type="NCBI Taxonomy" id="46174"/>
    <lineage>
        <taxon>Bacteria</taxon>
        <taxon>Bacillati</taxon>
        <taxon>Actinomycetota</taxon>
        <taxon>Actinomycetes</taxon>
        <taxon>Streptosporangiales</taxon>
        <taxon>Streptosporangiaceae</taxon>
        <taxon>Nonomuraea</taxon>
    </lineage>
</organism>
<dbReference type="RefSeq" id="WP_271276833.1">
    <property type="nucleotide sequence ID" value="NZ_BAABFD010000004.1"/>
</dbReference>
<comment type="caution">
    <text evidence="1">The sequence shown here is derived from an EMBL/GenBank/DDBJ whole genome shotgun (WGS) entry which is preliminary data.</text>
</comment>
<dbReference type="SUPFAM" id="SSF52096">
    <property type="entry name" value="ClpP/crotonase"/>
    <property type="match status" value="1"/>
</dbReference>
<dbReference type="InterPro" id="IPR029045">
    <property type="entry name" value="ClpP/crotonase-like_dom_sf"/>
</dbReference>
<evidence type="ECO:0000313" key="1">
    <source>
        <dbReference type="EMBL" id="MDA0642242.1"/>
    </source>
</evidence>
<sequence length="251" mass="27117">MADDRKAVLVEVEDHVAWITLDDVRRRNSLNPVLVGQLAEACAGLGRDVRAVVLRANGPVFSSGGDMDALGAPADDPTAVYRGFDALAALPVPVLAAVHAPMIGAGVSFALACDVVVAARSATFDPRFLDLAIHPGGGHLWRMEQRVGRQGTAAMVLFGDRLTAEEAERRGLIWRCVEDGELMDTARRMAARVAGRSPDAVRRAKATMRLSRSLTDPRMAAGVEQIAQDWSMRQPAFTDAVAALRERVRRR</sequence>
<reference evidence="1 2" key="1">
    <citation type="submission" date="2022-11" db="EMBL/GenBank/DDBJ databases">
        <title>Nonomuraea corallina sp. nov., a new species of the genus Nonomuraea isolated from sea side sediment in Thai sea.</title>
        <authorList>
            <person name="Ngamcharungchit C."/>
            <person name="Matsumoto A."/>
            <person name="Suriyachadkun C."/>
            <person name="Panbangred W."/>
            <person name="Inahashi Y."/>
            <person name="Intra B."/>
        </authorList>
    </citation>
    <scope>NUCLEOTIDE SEQUENCE [LARGE SCALE GENOMIC DNA]</scope>
    <source>
        <strain evidence="1 2">DSM 43553</strain>
    </source>
</reference>
<accession>A0ABT4SYA8</accession>
<dbReference type="Gene3D" id="3.90.226.10">
    <property type="entry name" value="2-enoyl-CoA Hydratase, Chain A, domain 1"/>
    <property type="match status" value="1"/>
</dbReference>
<dbReference type="Pfam" id="PF00378">
    <property type="entry name" value="ECH_1"/>
    <property type="match status" value="1"/>
</dbReference>
<keyword evidence="2" id="KW-1185">Reference proteome</keyword>
<proteinExistence type="predicted"/>
<gene>
    <name evidence="1" type="ORF">OUY24_16530</name>
</gene>
<dbReference type="EMBL" id="JAPNUD010000037">
    <property type="protein sequence ID" value="MDA0642242.1"/>
    <property type="molecule type" value="Genomic_DNA"/>
</dbReference>
<dbReference type="InterPro" id="IPR001753">
    <property type="entry name" value="Enoyl-CoA_hydra/iso"/>
</dbReference>
<dbReference type="PANTHER" id="PTHR11941:SF54">
    <property type="entry name" value="ENOYL-COA HYDRATASE, MITOCHONDRIAL"/>
    <property type="match status" value="1"/>
</dbReference>